<gene>
    <name evidence="2" type="ORF">A4U43_C07F8650</name>
</gene>
<keyword evidence="3" id="KW-1185">Reference proteome</keyword>
<dbReference type="GO" id="GO:0004553">
    <property type="term" value="F:hydrolase activity, hydrolyzing O-glycosyl compounds"/>
    <property type="evidence" value="ECO:0007669"/>
    <property type="project" value="InterPro"/>
</dbReference>
<feature type="region of interest" description="Disordered" evidence="1">
    <location>
        <begin position="28"/>
        <end position="102"/>
    </location>
</feature>
<evidence type="ECO:0000256" key="1">
    <source>
        <dbReference type="SAM" id="MobiDB-lite"/>
    </source>
</evidence>
<organism evidence="2 3">
    <name type="scientific">Asparagus officinalis</name>
    <name type="common">Garden asparagus</name>
    <dbReference type="NCBI Taxonomy" id="4686"/>
    <lineage>
        <taxon>Eukaryota</taxon>
        <taxon>Viridiplantae</taxon>
        <taxon>Streptophyta</taxon>
        <taxon>Embryophyta</taxon>
        <taxon>Tracheophyta</taxon>
        <taxon>Spermatophyta</taxon>
        <taxon>Magnoliopsida</taxon>
        <taxon>Liliopsida</taxon>
        <taxon>Asparagales</taxon>
        <taxon>Asparagaceae</taxon>
        <taxon>Asparagoideae</taxon>
        <taxon>Asparagus</taxon>
    </lineage>
</organism>
<dbReference type="EMBL" id="CM007387">
    <property type="protein sequence ID" value="ONK62838.1"/>
    <property type="molecule type" value="Genomic_DNA"/>
</dbReference>
<proteinExistence type="predicted"/>
<reference evidence="3" key="1">
    <citation type="journal article" date="2017" name="Nat. Commun.">
        <title>The asparagus genome sheds light on the origin and evolution of a young Y chromosome.</title>
        <authorList>
            <person name="Harkess A."/>
            <person name="Zhou J."/>
            <person name="Xu C."/>
            <person name="Bowers J.E."/>
            <person name="Van der Hulst R."/>
            <person name="Ayyampalayam S."/>
            <person name="Mercati F."/>
            <person name="Riccardi P."/>
            <person name="McKain M.R."/>
            <person name="Kakrana A."/>
            <person name="Tang H."/>
            <person name="Ray J."/>
            <person name="Groenendijk J."/>
            <person name="Arikit S."/>
            <person name="Mathioni S.M."/>
            <person name="Nakano M."/>
            <person name="Shan H."/>
            <person name="Telgmann-Rauber A."/>
            <person name="Kanno A."/>
            <person name="Yue Z."/>
            <person name="Chen H."/>
            <person name="Li W."/>
            <person name="Chen Y."/>
            <person name="Xu X."/>
            <person name="Zhang Y."/>
            <person name="Luo S."/>
            <person name="Chen H."/>
            <person name="Gao J."/>
            <person name="Mao Z."/>
            <person name="Pires J.C."/>
            <person name="Luo M."/>
            <person name="Kudrna D."/>
            <person name="Wing R.A."/>
            <person name="Meyers B.C."/>
            <person name="Yi K."/>
            <person name="Kong H."/>
            <person name="Lavrijsen P."/>
            <person name="Sunseri F."/>
            <person name="Falavigna A."/>
            <person name="Ye Y."/>
            <person name="Leebens-Mack J.H."/>
            <person name="Chen G."/>
        </authorList>
    </citation>
    <scope>NUCLEOTIDE SEQUENCE [LARGE SCALE GENOMIC DNA]</scope>
    <source>
        <strain evidence="3">cv. DH0086</strain>
    </source>
</reference>
<protein>
    <submittedName>
        <fullName evidence="2">Uncharacterized protein</fullName>
    </submittedName>
</protein>
<evidence type="ECO:0000313" key="3">
    <source>
        <dbReference type="Proteomes" id="UP000243459"/>
    </source>
</evidence>
<dbReference type="Gramene" id="ONK62838">
    <property type="protein sequence ID" value="ONK62838"/>
    <property type="gene ID" value="A4U43_C07F8650"/>
</dbReference>
<evidence type="ECO:0000313" key="2">
    <source>
        <dbReference type="EMBL" id="ONK62838.1"/>
    </source>
</evidence>
<dbReference type="AlphaFoldDB" id="A0A5P1EAF4"/>
<name>A0A5P1EAF4_ASPOF</name>
<dbReference type="PROSITE" id="PS01095">
    <property type="entry name" value="GH18_1"/>
    <property type="match status" value="1"/>
</dbReference>
<dbReference type="Proteomes" id="UP000243459">
    <property type="component" value="Chromosome 7"/>
</dbReference>
<dbReference type="GO" id="GO:0005975">
    <property type="term" value="P:carbohydrate metabolic process"/>
    <property type="evidence" value="ECO:0007669"/>
    <property type="project" value="InterPro"/>
</dbReference>
<sequence length="127" mass="13864">MKVVTLSAQVRSLREELSVARCRGTPCSVDGIDIDIEREGPQPFFADINKESEGPPPREVPPPFFVDINKESESPPLGKVPPPDTTGINTKVEDPRPEEVPPATADKFFELTGEVSSPVMELQTCTC</sequence>
<accession>A0A5P1EAF4</accession>
<feature type="compositionally biased region" description="Pro residues" evidence="1">
    <location>
        <begin position="54"/>
        <end position="64"/>
    </location>
</feature>
<dbReference type="InterPro" id="IPR001579">
    <property type="entry name" value="Glyco_hydro_18_chit_AS"/>
</dbReference>